<proteinExistence type="predicted"/>
<evidence type="ECO:0000256" key="2">
    <source>
        <dbReference type="ARBA" id="ARBA00022679"/>
    </source>
</evidence>
<evidence type="ECO:0000256" key="1">
    <source>
        <dbReference type="ARBA" id="ARBA00022676"/>
    </source>
</evidence>
<dbReference type="EMBL" id="CP031417">
    <property type="protein sequence ID" value="AXK81200.1"/>
    <property type="molecule type" value="Genomic_DNA"/>
</dbReference>
<gene>
    <name evidence="3" type="ORF">DW352_12150</name>
</gene>
<dbReference type="NCBIfam" id="TIGR00696">
    <property type="entry name" value="wecG_tagA_cpsF"/>
    <property type="match status" value="1"/>
</dbReference>
<dbReference type="RefSeq" id="WP_115691577.1">
    <property type="nucleotide sequence ID" value="NZ_CP031417.1"/>
</dbReference>
<protein>
    <submittedName>
        <fullName evidence="3">Glycosyltransferase</fullName>
    </submittedName>
</protein>
<sequence>MRDASTAQREFRVDGISINVHSMPQAVSTITAAAESGHGFCVFTLNLDHCNKLRSDPKFLSAYRRARFVTADGFPIVLLGRLNGVAVRRTTGADLLEPLSAQASSRRLPVFILGPSPSVIARATDELRRRVGELDVVGTYAPGANFDPDSPEADTAIERIRQSGARLCFIALGAPRQEIFAARCLELAPGVGFVCVGAALDFLAGTQVRAPSFFQKNGLEWLWRLSSNPQRLAARYLRCAAVLPRLVIDAIPQAITIRRGRVS</sequence>
<keyword evidence="2 3" id="KW-0808">Transferase</keyword>
<dbReference type="KEGG" id="ptaw:DW352_12150"/>
<dbReference type="PANTHER" id="PTHR34136">
    <property type="match status" value="1"/>
</dbReference>
<dbReference type="InterPro" id="IPR004629">
    <property type="entry name" value="WecG_TagA_CpsF"/>
</dbReference>
<evidence type="ECO:0000313" key="3">
    <source>
        <dbReference type="EMBL" id="AXK81200.1"/>
    </source>
</evidence>
<dbReference type="CDD" id="cd06533">
    <property type="entry name" value="Glyco_transf_WecG_TagA"/>
    <property type="match status" value="1"/>
</dbReference>
<name>A0A345ZWA3_9HYPH</name>
<organism evidence="3 4">
    <name type="scientific">Pseudolabrys taiwanensis</name>
    <dbReference type="NCBI Taxonomy" id="331696"/>
    <lineage>
        <taxon>Bacteria</taxon>
        <taxon>Pseudomonadati</taxon>
        <taxon>Pseudomonadota</taxon>
        <taxon>Alphaproteobacteria</taxon>
        <taxon>Hyphomicrobiales</taxon>
        <taxon>Xanthobacteraceae</taxon>
        <taxon>Pseudolabrys</taxon>
    </lineage>
</organism>
<accession>A0A345ZWA3</accession>
<dbReference type="AlphaFoldDB" id="A0A345ZWA3"/>
<reference evidence="3 4" key="1">
    <citation type="submission" date="2018-07" db="EMBL/GenBank/DDBJ databases">
        <authorList>
            <person name="Quirk P.G."/>
            <person name="Krulwich T.A."/>
        </authorList>
    </citation>
    <scope>NUCLEOTIDE SEQUENCE [LARGE SCALE GENOMIC DNA]</scope>
    <source>
        <strain evidence="3 4">CC-BB4</strain>
    </source>
</reference>
<dbReference type="OrthoDB" id="9771846at2"/>
<dbReference type="Pfam" id="PF03808">
    <property type="entry name" value="Glyco_tran_WecG"/>
    <property type="match status" value="1"/>
</dbReference>
<dbReference type="GO" id="GO:0016758">
    <property type="term" value="F:hexosyltransferase activity"/>
    <property type="evidence" value="ECO:0007669"/>
    <property type="project" value="TreeGrafter"/>
</dbReference>
<dbReference type="PANTHER" id="PTHR34136:SF1">
    <property type="entry name" value="UDP-N-ACETYL-D-MANNOSAMINURONIC ACID TRANSFERASE"/>
    <property type="match status" value="1"/>
</dbReference>
<keyword evidence="4" id="KW-1185">Reference proteome</keyword>
<keyword evidence="1" id="KW-0328">Glycosyltransferase</keyword>
<dbReference type="Proteomes" id="UP000254889">
    <property type="component" value="Chromosome"/>
</dbReference>
<evidence type="ECO:0000313" key="4">
    <source>
        <dbReference type="Proteomes" id="UP000254889"/>
    </source>
</evidence>